<proteinExistence type="predicted"/>
<reference evidence="3" key="1">
    <citation type="submission" date="2017-07" db="EMBL/GenBank/DDBJ databases">
        <authorList>
            <person name="Bickmore M.X."/>
            <person name="Vaden K."/>
            <person name="Brady T.S."/>
            <person name="Tateoka O.B."/>
            <person name="Carter J.L."/>
            <person name="Pape J.A."/>
            <person name="Robinson D.M."/>
            <person name="Russell K.A."/>
            <person name="Staley L.A."/>
            <person name="Stettler J.M."/>
            <person name="Townsend M.H."/>
            <person name="Wienclaw T."/>
            <person name="Williamson T.L."/>
            <person name="Kruger J.L."/>
            <person name="Berg J.A."/>
            <person name="Sharma R."/>
            <person name="Payne A.M."/>
            <person name="Fajardo C.P."/>
            <person name="Breakwell D.P."/>
            <person name="Hope S."/>
            <person name="Grose J.H."/>
        </authorList>
    </citation>
    <scope>NUCLEOTIDE SEQUENCE [LARGE SCALE GENOMIC DNA]</scope>
</reference>
<protein>
    <submittedName>
        <fullName evidence="2">Uncharacterized protein</fullName>
    </submittedName>
</protein>
<dbReference type="EMBL" id="MF459647">
    <property type="protein sequence ID" value="ASU03777.1"/>
    <property type="molecule type" value="Genomic_DNA"/>
</dbReference>
<keyword evidence="1" id="KW-0175">Coiled coil</keyword>
<organism evidence="2 3">
    <name type="scientific">Erwinia phage vB_EamM_Joad</name>
    <dbReference type="NCBI Taxonomy" id="2026081"/>
    <lineage>
        <taxon>Viruses</taxon>
        <taxon>Duplodnaviria</taxon>
        <taxon>Heunggongvirae</taxon>
        <taxon>Uroviricota</taxon>
        <taxon>Caudoviricetes</taxon>
        <taxon>Chimalliviridae</taxon>
        <taxon>Risingsunvirus</taxon>
        <taxon>Risingsunvirus risingsun</taxon>
    </lineage>
</organism>
<name>A0A223LH95_9CAUD</name>
<gene>
    <name evidence="2" type="ORF">JOAD_138</name>
</gene>
<evidence type="ECO:0000313" key="2">
    <source>
        <dbReference type="EMBL" id="ASU03777.1"/>
    </source>
</evidence>
<accession>A0A223LH95</accession>
<evidence type="ECO:0000256" key="1">
    <source>
        <dbReference type="SAM" id="Coils"/>
    </source>
</evidence>
<evidence type="ECO:0000313" key="3">
    <source>
        <dbReference type="Proteomes" id="UP000222624"/>
    </source>
</evidence>
<dbReference type="Proteomes" id="UP000222624">
    <property type="component" value="Genome"/>
</dbReference>
<sequence>MLCSIQPHFGVTMDNTFLIESRHVDCQLDHASLIAQGMCDTVNGSEGLTDAQLYLHGILFAHGILPNRIEGNEGMVVGSLLNEFSKFFDMISDISNGLGKFFSGDALTNELLKSSKAIESAVTGIKKLEGQQQLKSSHQSDLNKLFRRFINDMEGNIKKQAKICVSMEKVDKNVTGNWKYHAMVMKQSSYHEELLDWAENLGTLSSVSEASRILSRLQSVIKNMTGQIRDANKAAQDLEHNRRLFLQGKRIENNKENKKNLALAHTMTVYMIDLIKLTKQDIELKMKFISACTSHLKPGCFQKA</sequence>
<feature type="coiled-coil region" evidence="1">
    <location>
        <begin position="214"/>
        <end position="241"/>
    </location>
</feature>